<evidence type="ECO:0000256" key="2">
    <source>
        <dbReference type="ARBA" id="ARBA00008887"/>
    </source>
</evidence>
<evidence type="ECO:0000256" key="6">
    <source>
        <dbReference type="ARBA" id="ARBA00022741"/>
    </source>
</evidence>
<dbReference type="EMBL" id="CAJNOO010000001">
    <property type="protein sequence ID" value="CAF0729874.1"/>
    <property type="molecule type" value="Genomic_DNA"/>
</dbReference>
<dbReference type="FunFam" id="3.40.50.300:FF:000543">
    <property type="entry name" value="Dynein axonemal heavy chain 5"/>
    <property type="match status" value="1"/>
</dbReference>
<dbReference type="FunFam" id="3.40.50.300:FF:002141">
    <property type="entry name" value="Dynein heavy chain"/>
    <property type="match status" value="1"/>
</dbReference>
<evidence type="ECO:0000256" key="10">
    <source>
        <dbReference type="ARBA" id="ARBA00023069"/>
    </source>
</evidence>
<dbReference type="Gene3D" id="1.20.140.100">
    <property type="entry name" value="Dynein heavy chain, N-terminal domain 2"/>
    <property type="match status" value="1"/>
</dbReference>
<evidence type="ECO:0000256" key="13">
    <source>
        <dbReference type="ARBA" id="ARBA00023273"/>
    </source>
</evidence>
<dbReference type="InterPro" id="IPR035706">
    <property type="entry name" value="AAA_9"/>
</dbReference>
<dbReference type="OrthoDB" id="286107at2759"/>
<evidence type="ECO:0000256" key="3">
    <source>
        <dbReference type="ARBA" id="ARBA00022490"/>
    </source>
</evidence>
<name>A0A813N9Y3_9BILA</name>
<dbReference type="Gene3D" id="1.20.920.30">
    <property type="match status" value="1"/>
</dbReference>
<dbReference type="GO" id="GO:0016887">
    <property type="term" value="F:ATP hydrolysis activity"/>
    <property type="evidence" value="ECO:0007669"/>
    <property type="project" value="InterPro"/>
</dbReference>
<evidence type="ECO:0000256" key="12">
    <source>
        <dbReference type="ARBA" id="ARBA00023212"/>
    </source>
</evidence>
<evidence type="ECO:0000256" key="4">
    <source>
        <dbReference type="ARBA" id="ARBA00022701"/>
    </source>
</evidence>
<dbReference type="Pfam" id="PF18199">
    <property type="entry name" value="Dynein_C"/>
    <property type="match status" value="1"/>
</dbReference>
<dbReference type="InterPro" id="IPR043160">
    <property type="entry name" value="Dynein_C_barrel"/>
</dbReference>
<dbReference type="InterPro" id="IPR041658">
    <property type="entry name" value="AAA_lid_11"/>
</dbReference>
<keyword evidence="4" id="KW-0493">Microtubule</keyword>
<dbReference type="Gene3D" id="6.10.140.1060">
    <property type="match status" value="1"/>
</dbReference>
<dbReference type="Gene3D" id="3.40.50.300">
    <property type="entry name" value="P-loop containing nucleotide triphosphate hydrolases"/>
    <property type="match status" value="6"/>
</dbReference>
<dbReference type="FunFam" id="3.40.50.300:FF:000049">
    <property type="entry name" value="Dynein, axonemal, heavy chain 5"/>
    <property type="match status" value="1"/>
</dbReference>
<keyword evidence="3" id="KW-0963">Cytoplasm</keyword>
<dbReference type="Pfam" id="PF17857">
    <property type="entry name" value="AAA_lid_1"/>
    <property type="match status" value="1"/>
</dbReference>
<keyword evidence="12" id="KW-0206">Cytoskeleton</keyword>
<dbReference type="Pfam" id="PF08393">
    <property type="entry name" value="DHC_N2"/>
    <property type="match status" value="1"/>
</dbReference>
<dbReference type="GO" id="GO:0045505">
    <property type="term" value="F:dynein intermediate chain binding"/>
    <property type="evidence" value="ECO:0007669"/>
    <property type="project" value="InterPro"/>
</dbReference>
<dbReference type="FunFam" id="3.40.50.300:FF:000044">
    <property type="entry name" value="Dynein heavy chain 5, axonemal"/>
    <property type="match status" value="1"/>
</dbReference>
<dbReference type="FunFam" id="1.20.140.100:FF:000003">
    <property type="entry name" value="Dynein, axonemal, heavy chain 5"/>
    <property type="match status" value="1"/>
</dbReference>
<comment type="similarity">
    <text evidence="2">Belongs to the dynein heavy chain family.</text>
</comment>
<dbReference type="InterPro" id="IPR024317">
    <property type="entry name" value="Dynein_heavy_chain_D4_dom"/>
</dbReference>
<dbReference type="GO" id="GO:0007018">
    <property type="term" value="P:microtubule-based movement"/>
    <property type="evidence" value="ECO:0007669"/>
    <property type="project" value="InterPro"/>
</dbReference>
<dbReference type="Gene3D" id="1.20.1270.280">
    <property type="match status" value="1"/>
</dbReference>
<feature type="domain" description="AAA+ ATPase" evidence="15">
    <location>
        <begin position="2462"/>
        <end position="2599"/>
    </location>
</feature>
<evidence type="ECO:0000313" key="17">
    <source>
        <dbReference type="Proteomes" id="UP000663882"/>
    </source>
</evidence>
<evidence type="ECO:0000313" key="16">
    <source>
        <dbReference type="EMBL" id="CAF0729874.1"/>
    </source>
</evidence>
<feature type="coiled-coil region" evidence="14">
    <location>
        <begin position="3956"/>
        <end position="3990"/>
    </location>
</feature>
<dbReference type="Gene3D" id="1.20.920.20">
    <property type="match status" value="1"/>
</dbReference>
<dbReference type="InterPro" id="IPR024743">
    <property type="entry name" value="Dynein_HC_stalk"/>
</dbReference>
<dbReference type="GO" id="GO:0005858">
    <property type="term" value="C:axonemal dynein complex"/>
    <property type="evidence" value="ECO:0007669"/>
    <property type="project" value="TreeGrafter"/>
</dbReference>
<dbReference type="Gene3D" id="3.20.180.20">
    <property type="entry name" value="Dynein heavy chain, N-terminal domain 2"/>
    <property type="match status" value="1"/>
</dbReference>
<dbReference type="InterPro" id="IPR004273">
    <property type="entry name" value="Dynein_heavy_D6_P-loop"/>
</dbReference>
<dbReference type="SUPFAM" id="SSF101898">
    <property type="entry name" value="NHL repeat"/>
    <property type="match status" value="1"/>
</dbReference>
<gene>
    <name evidence="16" type="ORF">RFH988_LOCUS22</name>
</gene>
<proteinExistence type="inferred from homology"/>
<dbReference type="Gene3D" id="3.10.490.20">
    <property type="match status" value="1"/>
</dbReference>
<dbReference type="FunFam" id="1.10.8.720:FF:000004">
    <property type="entry name" value="Dynein heavy chain 5, axonemal"/>
    <property type="match status" value="1"/>
</dbReference>
<sequence length="5159" mass="590802">MVFQDESTMIVEKKNSTKISCLENKSPSSSSIPQCFHSSCSHCDVNYLKTINSEIKQLTNETELFKYSSIDNKNLPLSSSSNIPFETQRLNFYSIIDEWKSDRIEHISFIYQKKKNQIDLICSQTFHEYETFKIEQKNLLNENLLSNNHNHSHNRILIPNEIEELNQKLSLTRHLLDYFIQPKLHNQNIFSDQDDNDNDDDDDDDDEYINYEEIFKQKPINEYSLVTDNLAMACSNSNILLRDGARLILYNEKEKLHQLEIKVQHPGDFIRDLCWCETLGYYLVLTQYLLFIYDPVKYSLTIIDKVKPIERSKFSSITCSDNIMFLVNGNGQCVERWSISKSFNWKLIKRWPEKEFCRENFRLTSRIRANHIMIALNICGLNFGYRICLYDYHMKLLRRINSDSNLHLLSYMNGNQWMATDYKERFYLFNDDETIKTVIDHNGKGGYIRNIARLGSNYIAVKYQKQLICRKMADLPNGGEVAPPLVSTKTDAVANGPVGSAGVTQAPTSTTTAAATVAPTKSKIVGGDRQHEIARQAKALRDERRATIDARHEYLFGRLAEAIGIEPSQVEDHILGDDKFDCIDDFFLAGGRRVLMFYYQESKNPEPNQPVYGRLANTGPKKRVMISTGDESMQLTGVLYYFVRPNQTKAITPANIVNEVVFGQLDASNGKMLESIDQLLANMLIPLFQQYEDWGALKARSNINVQDFLDAMSQFTATVNGASDNIAHQVKLAASDNDSTLSTLATPNDYQTMAQNGDFINECEKLMEKWCKQIEKILAESEQIRREADDVGPSAELIHWKQRMATFNNLLEQIKSPRCRAVVGVLQSAKSKSINRWRDLDARITDAANEAKDNVRYLYTLDKFFSTLDKNNPNAIAENIPSLMNAIRMIHSISQYYNSSERMTSLFVKITNQMINTCKRYIKNGCTRLWDIPKQDLINRIQESKKLNIEYQAYFHKTKGKLQETANERQWNFSENYIFGKFDTFCKRLDRIVDVLNTIESLSGLQNIRVEGLEPIVVKYRSVVDAIKKKSYDLLDHRKPDFDNDYNEFKSQIEYIQSQLQLFIDSWFRKSYTVEQSLLFLNKFQDLEGVKIDFGDKLSKLLQNYSKELDSVRKIYEKNKEDPPLSRNLPPTAGRIIWARQLYQRISIPIKLLQDKMDLSKTDDGRLLIKNFNKIAEALLQYEVLFYRNWERSIDLIKKGMEATIYIRNPETKEEYVNFDPQVLELIKDAQYLSKLGLDIPETATTLLRQEEQIRQTSVNLQELLNDIKHAYALIPKDMSQLFKPHREKVEEALRPGFVAITWSSLTIEEYINNVRQELEQLRILINDCTDILQCRIENSLQTIAETQLCEPQPEPITLDEFSKLTDESCQHAISSITKQTLLCEKAVHYLLEILKKRLKPHEQTQIKETDSEYYDCALKSAMNTKGHVTRCNDCQPCAYFNFLTVYWNKNIDAIVQCTRSSLETIRKRLQQPIRYVGEEVIREQVRNPLFRTDIVLSIPNVLVKPSLDDMQSQLNKSANTMLKIGQDIPEWFHAKKLREITIKEIEKQALDEGEDVKLAVQAKAPKPLHKQINWMSSLPKDSDGRKNLSRSVIGEVIAENNDVKKVVLSLNSAISTFKPDVQEMMKNFTGFAELWEKEPEPTVKAFMESKPLMVDFEALFKHYRRMETDIDEFPPLFQVGSIVFYTEHLKRGLKTEINNWKMAYAKALNEKASQDMQMVFDRIDDIQKRLTRPCKDLDDVRTHMGALAEIRQNEILIDQTITPVEETYAMLNKYEIAFNDGKPELVDTLQYAWKKCLQQGKEVQAHLLDIQPVFKQNLLDNVTTFQQDFITFVDDYNKKGPMVQGTPPREASDRLTIFQAKFDELWRKFETYSAGEDLFGLSITEYPDLQRIKRELGLLQKLYGLYNIVIDTINGYYDIAWVDVDIEKINNDLLDFQNRCRKLPKGLKEYDAFEELKKTIDDFNETCPLLEMMANKSMKPRHWERIANVTGHKFDIESDNFLLRDIMTAPLLKYKEDIEDICISAIKEKDIEAKLNQVVNDWGNQNFQFSTFKTRGELLLKGDATGEIIALMEDSLMILGSLMSNRYNAPFKKKIQEWVQKLTSTTEIIEKWMSVQNLWIYLEAVFVGGDIAKQLPAEAKRFGNIDKSWQKIMQRAHENLNVVSCCTADDTLAQLLPHLFEQLELCQKSLTGYLEKKRLVFPRFFFVSDPALLEILGQASDSHTIQNHLLSVFDNTKTVTFDEKVYDKILEINSQEGEMVPLKEPVMAQGNVEVWLGDLLKMSRASLHKIIRDGAIAIQDPSFNLLDFLSSFPAQVGLLGLQMLWTRDAEIALNNTKIDKKIMTDTAKKFLDILNALINKTTEDLSKLDRVKIETLITIHVHQKDIFDELVANKTRSPAEFDWLKQCRFYFDEDADICRISITDVDFKYMNEYLGCTDRLVITPLTDRCYITLAQALHMSLGGAPAGPAGTGKTETTKDMGRCLGKFVVVFNCSDQMDYRGLGRIYKGLAQSGSWGCFDEFNRIELPVLSVAAQQIDIVLRCKKEKKSTFIFTDGDTVDMDTEFGLFLTMNPGYAGRQELPENLKINFRTVAMMVPDRAIIMRVKLASCGFLQNNPGYAGRQELPENLKINFRTVAMMVPDRAIIMRVKLASCGFLQNVKLSKKFYTLYKLCEEQLTKQVHYDFGLRNILSVLRTLGAFKRENPTDSEEKTMMRILRDMNLSKLIDEDEPLFMSLIDDLFPGIQLETKGYPEIEAAIKTQTDQAQLVHHPPWVLKLIQLYETQRVRHGMMTLGPSGAGKTKCINVLMKAMTECGAPHREMRMNPKAITAPQMFGRLDVATNDWTDGIFSTLWRRTLKTKKGDHVWLILDGPVDAIWIENLNSVLDDNKTLTLANGDRIPMAPNCKIIFEVHNIDNASPATVSRNGMVFMSASVMNWEPIVKGWLLKRNASETDVLLNLYTRSFPDALTYVLQSLEPKMPLLECMYTKQSLDLLQGLINKDKAPAPDVLGRLYVFALMWSVGALLELFDRKKLEDFLVEKKILDLPPTKGEETIFEYVVNIETGQWQHWSNRVPEYIYPKDSIPEYSSILVPNVDNVRTDFLIDTIAKQEKSVLLIGEQGTAKTVMVKGYCSKYDPEAQSFKSVNFSSATTATMVQRTIESYVDKRVGTTYGPPGGKKMTIFIDDINMPIINEWGDQVTNEITRQLMEQNGFYNLEKPGEFTNIVDIQFIAAMIQPGGGRNDIPQRLKRQFCIFNCTLPSNASIDKVFSTVGLGYFCKERGFSQDVINVIEKLVPATRKLWQKTKVKMLPTPARFHYVFNLRDLSRIWQGMLNVTSEVAGNKIDVAMSLWKHECYRVIADRFVAQEDKDWFEKTLKLVADEECGQQASSTMQAEPYFVDFLRDAPEATGEEGEEADLEAPKIYDPILSYDSLREKLQFYQQQYNEQIKGGKMDLVFFKDAMTHLIKISRIIRTPCGCALLVGVGGSGKQSLTRLASFIAGYQTFQITLTRSYNVTNLMEDLKNLYRTAGQKGKGVTFLFTDNEIKDEAFLEYMNNVLASGEVSNLFARDEIDEILGELTGVMKREFPKRAPTNENLYDYFLTRVRNNLHVVLCFSPVGEKFRSRSLKFPALISGCTMDWFQRWPKDALIAVSKHFISNFDIACTQQVKQELVMMMGEIQDQVAEACVDYFNRFRRQTHVTPKSYLSFLAGYKTIYAEKRKDIGKLAERMNTGLKKLISAAEEVRELAKELEGKEKELVVANQNADLVMLDVNVKKSAATKVAEQVQRVADSCKELVDQISADKAIAEAKLEVARPALEEAEAALKTIKQADIATVKKLGRPPHLIMRIMDCAVILFQRPMEPISMDPEKPCPKPSWGESLKLMGGSDFLNTLMNFPKDTINAETVELLQPYLLMEDFNLETAKRVSGNVAGLCSWAIAMAYFYGINREVLPLKANLAVQESRLQQATGNYNDAQAQLAAKMAEVAVVQAEFDKANAIKQALLADAEACRRKMHNASALIDGLSGERIRWTEASKGFEAQTNRLVGDVLLATGFLSYTGPFNQEFRTLLIKQWRSDMTKRKVPYSDDLNIVSFLVDNATISEWNLQGLPNDELSIQNGLIVTSAARFPLLIDPQGQGKAWIRQKESTNDLQITTLNHKYFRTHLEDALSLGRPLMIEDVGDELDPALDNVLEKNFIKSGSTLKVKVGDKECDVLTGFKLYITTKLANPSYTPEIYAKTSIIDFTVTMKGLEDQLLGIVIQKEKAELEAERVRLLEEVTSNKRRTKELEDNLLYRLTSTEGSLVEDESLIQVLADTKATSKEVNEKLTIAAETEIKINAAREEFRPVATRGSIVYFLIVEMSMVNVMYQTSLKQFLGLFEIGRQKAQASPITVKRIQNIIDSLTYEVWKYSSRGLYERDKTLYTLLLALKIDMQKGNVKPSEFQVLIKGGAALDMNAVEPRPDKMKKWLTDMTWLNLVELSKLAHFSQVLRQVVSNDKVWYNWYLSDAPEEVIFPESYSTSLDTFKKLLLVRSFAPDRTLPMAKKYIGESLGVQYAEGYILNLEAMWQESDKRTPLVCFLSMGSDPTDNILSLAKKQNIPCGTISMGQGQEVHARRLLQQSQQEGRWILLQNCHLGLGFLEEMLETVMQTEQVHEAFRCWLTTEPHPQFSINVLQSSIKYTFEPPQGVKAGLKRTFAGLTQEVVDASNFVEWKIILYAVAFLHTTVQERRKFGPLGWNIPYEFNQSDFSATVQFIQNHMDEMGSKWNVSWPTVRYMIGEVHYGGRVTDDFDKRLLNTYTRVWFLDNMFTDKFDFAPNYKIPRCKTIQDFRGHIETMSLFDSPNVFGLHPNADITYQTNTADSILATIVNIQPKDAGAGGGETREAAVYRQCDDMLSKLPEDYIPHEVRAALQKQGTLQPLNIFLKQEVDRMQRVIAVVRNTLKDLKLAIDGTIIMNENLKDALDNIFDARVPATWRKVSWDSATLGFWFSDLLDRNQQFFTWVFSGRPNCFWLTGFFNPQGFLTAMRQEITRNHKGWSLDNVVLANDVLKMVTKEEVTQPPPEGVYVYGLKIDGAAWRMSREKGGHLSDPPPKQLYSDLPVVHVYATNEPKPLGNAFYVCPVYKKPRRTDLTYIFSLSLRINNNNPDFWCLRGVALLCDTK</sequence>
<dbReference type="Gene3D" id="1.10.8.720">
    <property type="entry name" value="Region D6 of dynein motor"/>
    <property type="match status" value="1"/>
</dbReference>
<dbReference type="PANTHER" id="PTHR46532:SF4">
    <property type="entry name" value="AAA+ ATPASE DOMAIN-CONTAINING PROTEIN"/>
    <property type="match status" value="1"/>
</dbReference>
<dbReference type="InterPro" id="IPR042222">
    <property type="entry name" value="Dynein_2_N"/>
</dbReference>
<evidence type="ECO:0000256" key="9">
    <source>
        <dbReference type="ARBA" id="ARBA00023054"/>
    </source>
</evidence>
<dbReference type="Gene3D" id="1.20.58.1120">
    <property type="match status" value="1"/>
</dbReference>
<dbReference type="Pfam" id="PF03028">
    <property type="entry name" value="Dynein_heavy"/>
    <property type="match status" value="1"/>
</dbReference>
<dbReference type="Gene3D" id="1.10.8.1220">
    <property type="match status" value="1"/>
</dbReference>
<dbReference type="FunFam" id="1.20.58.1120:FF:000004">
    <property type="entry name" value="Dynein axonemal heavy chain 5"/>
    <property type="match status" value="1"/>
</dbReference>
<dbReference type="Pfam" id="PF25007">
    <property type="entry name" value="DYH2-5-8_CC"/>
    <property type="match status" value="1"/>
</dbReference>
<dbReference type="SMART" id="SM00382">
    <property type="entry name" value="AAA"/>
    <property type="match status" value="2"/>
</dbReference>
<dbReference type="InterPro" id="IPR013602">
    <property type="entry name" value="Dynein_heavy_linker"/>
</dbReference>
<comment type="subcellular location">
    <subcellularLocation>
        <location evidence="1">Cytoplasm</location>
        <location evidence="1">Cytoskeleton</location>
        <location evidence="1">Cilium axoneme</location>
    </subcellularLocation>
</comment>
<keyword evidence="7" id="KW-0067">ATP-binding</keyword>
<keyword evidence="10" id="KW-0969">Cilium</keyword>
<dbReference type="InterPro" id="IPR027417">
    <property type="entry name" value="P-loop_NTPase"/>
</dbReference>
<dbReference type="InterPro" id="IPR003593">
    <property type="entry name" value="AAA+_ATPase"/>
</dbReference>
<dbReference type="Gene3D" id="1.10.472.130">
    <property type="match status" value="1"/>
</dbReference>
<evidence type="ECO:0000256" key="1">
    <source>
        <dbReference type="ARBA" id="ARBA00004430"/>
    </source>
</evidence>
<dbReference type="InterPro" id="IPR041228">
    <property type="entry name" value="Dynein_C"/>
</dbReference>
<dbReference type="InterPro" id="IPR011704">
    <property type="entry name" value="ATPase_dyneun-rel_AAA"/>
</dbReference>
<dbReference type="Pfam" id="PF07728">
    <property type="entry name" value="AAA_5"/>
    <property type="match status" value="1"/>
</dbReference>
<dbReference type="InterPro" id="IPR026983">
    <property type="entry name" value="DHC"/>
</dbReference>
<dbReference type="GO" id="GO:0008569">
    <property type="term" value="F:minus-end-directed microtubule motor activity"/>
    <property type="evidence" value="ECO:0007669"/>
    <property type="project" value="InterPro"/>
</dbReference>
<feature type="coiled-coil region" evidence="14">
    <location>
        <begin position="3733"/>
        <end position="3763"/>
    </location>
</feature>
<keyword evidence="6" id="KW-0547">Nucleotide-binding</keyword>
<dbReference type="GO" id="GO:0097729">
    <property type="term" value="C:9+2 motile cilium"/>
    <property type="evidence" value="ECO:0007669"/>
    <property type="project" value="UniProtKB-ARBA"/>
</dbReference>
<evidence type="ECO:0000256" key="14">
    <source>
        <dbReference type="SAM" id="Coils"/>
    </source>
</evidence>
<dbReference type="InterPro" id="IPR035699">
    <property type="entry name" value="AAA_6"/>
</dbReference>
<dbReference type="Proteomes" id="UP000663882">
    <property type="component" value="Unassembled WGS sequence"/>
</dbReference>
<dbReference type="Pfam" id="PF18198">
    <property type="entry name" value="AAA_lid_11"/>
    <property type="match status" value="1"/>
</dbReference>
<dbReference type="Pfam" id="PF12780">
    <property type="entry name" value="AAA_8"/>
    <property type="match status" value="1"/>
</dbReference>
<dbReference type="FunFam" id="1.20.920.20:FF:000004">
    <property type="entry name" value="Dynein axonemal heavy chain 5"/>
    <property type="match status" value="1"/>
</dbReference>
<dbReference type="FunFam" id="1.10.8.710:FF:000003">
    <property type="entry name" value="Dynein axonemal heavy chain 5"/>
    <property type="match status" value="1"/>
</dbReference>
<feature type="domain" description="AAA+ ATPase" evidence="15">
    <location>
        <begin position="3109"/>
        <end position="3257"/>
    </location>
</feature>
<evidence type="ECO:0000256" key="7">
    <source>
        <dbReference type="ARBA" id="ARBA00022840"/>
    </source>
</evidence>
<accession>A0A813N9Y3</accession>
<dbReference type="InterPro" id="IPR042228">
    <property type="entry name" value="Dynein_linker_3"/>
</dbReference>
<evidence type="ECO:0000256" key="11">
    <source>
        <dbReference type="ARBA" id="ARBA00023175"/>
    </source>
</evidence>
<dbReference type="FunFam" id="3.20.180.20:FF:000001">
    <property type="entry name" value="Dynein axonemal heavy chain 5"/>
    <property type="match status" value="1"/>
</dbReference>
<organism evidence="16 17">
    <name type="scientific">Rotaria sordida</name>
    <dbReference type="NCBI Taxonomy" id="392033"/>
    <lineage>
        <taxon>Eukaryota</taxon>
        <taxon>Metazoa</taxon>
        <taxon>Spiralia</taxon>
        <taxon>Gnathifera</taxon>
        <taxon>Rotifera</taxon>
        <taxon>Eurotatoria</taxon>
        <taxon>Bdelloidea</taxon>
        <taxon>Philodinida</taxon>
        <taxon>Philodinidae</taxon>
        <taxon>Rotaria</taxon>
    </lineage>
</organism>
<keyword evidence="9 14" id="KW-0175">Coiled coil</keyword>
<reference evidence="16" key="1">
    <citation type="submission" date="2021-02" db="EMBL/GenBank/DDBJ databases">
        <authorList>
            <person name="Nowell W R."/>
        </authorList>
    </citation>
    <scope>NUCLEOTIDE SEQUENCE</scope>
</reference>
<dbReference type="Pfam" id="PF12777">
    <property type="entry name" value="MT"/>
    <property type="match status" value="1"/>
</dbReference>
<evidence type="ECO:0000256" key="8">
    <source>
        <dbReference type="ARBA" id="ARBA00023017"/>
    </source>
</evidence>
<dbReference type="Pfam" id="PF12781">
    <property type="entry name" value="AAA_9"/>
    <property type="match status" value="1"/>
</dbReference>
<keyword evidence="8" id="KW-0243">Dynein</keyword>
<dbReference type="Pfam" id="PF17852">
    <property type="entry name" value="Dynein_AAA_lid"/>
    <property type="match status" value="1"/>
</dbReference>
<dbReference type="InterPro" id="IPR043157">
    <property type="entry name" value="Dynein_AAA1S"/>
</dbReference>
<feature type="coiled-coil region" evidence="14">
    <location>
        <begin position="760"/>
        <end position="787"/>
    </location>
</feature>
<dbReference type="InterPro" id="IPR042219">
    <property type="entry name" value="AAA_lid_11_sf"/>
</dbReference>
<dbReference type="FunFam" id="3.40.50.300:FF:000320">
    <property type="entry name" value="Dynein, axonemal, heavy chain 5"/>
    <property type="match status" value="1"/>
</dbReference>
<dbReference type="Gene3D" id="1.10.8.710">
    <property type="match status" value="1"/>
</dbReference>
<dbReference type="InterPro" id="IPR013594">
    <property type="entry name" value="Dynein_heavy_tail"/>
</dbReference>
<dbReference type="InterPro" id="IPR041589">
    <property type="entry name" value="DNAH3_AAA_lid_1"/>
</dbReference>
<dbReference type="FunFam" id="1.10.287.2620:FF:000003">
    <property type="entry name" value="Dynein, axonemal, heavy chain 5"/>
    <property type="match status" value="1"/>
</dbReference>
<dbReference type="InterPro" id="IPR056759">
    <property type="entry name" value="DYH2-5-8_CC"/>
</dbReference>
<keyword evidence="13" id="KW-0966">Cell projection</keyword>
<dbReference type="FunFam" id="1.20.1270.280:FF:000002">
    <property type="entry name" value="Dynein heavy chain 5, axonemal"/>
    <property type="match status" value="1"/>
</dbReference>
<dbReference type="FunFam" id="3.40.50.300:FF:001221">
    <property type="entry name" value="Axonemal dynein heavy chain 8"/>
    <property type="match status" value="1"/>
</dbReference>
<keyword evidence="5" id="KW-0677">Repeat</keyword>
<dbReference type="Gene3D" id="1.10.287.2620">
    <property type="match status" value="1"/>
</dbReference>
<dbReference type="SUPFAM" id="SSF52540">
    <property type="entry name" value="P-loop containing nucleoside triphosphate hydrolases"/>
    <property type="match status" value="4"/>
</dbReference>
<dbReference type="PANTHER" id="PTHR46532">
    <property type="entry name" value="MALE FERTILITY FACTOR KL5"/>
    <property type="match status" value="1"/>
</dbReference>
<dbReference type="FunFam" id="3.10.490.20:FF:000010">
    <property type="entry name" value="Dynein heavy chain, putative"/>
    <property type="match status" value="1"/>
</dbReference>
<evidence type="ECO:0000259" key="15">
    <source>
        <dbReference type="SMART" id="SM00382"/>
    </source>
</evidence>
<dbReference type="Pfam" id="PF08385">
    <property type="entry name" value="DHC_N1"/>
    <property type="match status" value="1"/>
</dbReference>
<dbReference type="Pfam" id="PF12775">
    <property type="entry name" value="AAA_7"/>
    <property type="match status" value="1"/>
</dbReference>
<dbReference type="InterPro" id="IPR041466">
    <property type="entry name" value="Dynein_AAA5_ext"/>
</dbReference>
<evidence type="ECO:0000256" key="5">
    <source>
        <dbReference type="ARBA" id="ARBA00022737"/>
    </source>
</evidence>
<protein>
    <recommendedName>
        <fullName evidence="15">AAA+ ATPase domain-containing protein</fullName>
    </recommendedName>
</protein>
<dbReference type="FunFam" id="1.20.920.30:FF:000004">
    <property type="entry name" value="Dynein axonemal heavy chain 5"/>
    <property type="match status" value="1"/>
</dbReference>
<dbReference type="FunFam" id="1.10.8.1220:FF:000001">
    <property type="entry name" value="Dynein axonemal heavy chain 5"/>
    <property type="match status" value="1"/>
</dbReference>
<dbReference type="GO" id="GO:0005524">
    <property type="term" value="F:ATP binding"/>
    <property type="evidence" value="ECO:0007669"/>
    <property type="project" value="UniProtKB-KW"/>
</dbReference>
<dbReference type="Pfam" id="PF12774">
    <property type="entry name" value="AAA_6"/>
    <property type="match status" value="1"/>
</dbReference>
<dbReference type="GO" id="GO:0051959">
    <property type="term" value="F:dynein light intermediate chain binding"/>
    <property type="evidence" value="ECO:0007669"/>
    <property type="project" value="InterPro"/>
</dbReference>
<keyword evidence="11" id="KW-0505">Motor protein</keyword>
<comment type="caution">
    <text evidence="16">The sequence shown here is derived from an EMBL/GenBank/DDBJ whole genome shotgun (WGS) entry which is preliminary data.</text>
</comment>
<dbReference type="GO" id="GO:0005874">
    <property type="term" value="C:microtubule"/>
    <property type="evidence" value="ECO:0007669"/>
    <property type="project" value="UniProtKB-KW"/>
</dbReference>